<reference evidence="2" key="1">
    <citation type="submission" date="2022-07" db="EMBL/GenBank/DDBJ databases">
        <title>Gramela sediminis sp. nov., isolated from deep-sea sediment of the Indian Ocean.</title>
        <authorList>
            <person name="Shi H."/>
        </authorList>
    </citation>
    <scope>NUCLEOTIDE SEQUENCE</scope>
    <source>
        <strain evidence="2">GC03-9</strain>
    </source>
</reference>
<dbReference type="InterPro" id="IPR023875">
    <property type="entry name" value="DNA_repair_put"/>
</dbReference>
<dbReference type="AlphaFoldDB" id="A0A9X2I6P7"/>
<evidence type="ECO:0000313" key="3">
    <source>
        <dbReference type="Proteomes" id="UP001155280"/>
    </source>
</evidence>
<dbReference type="Pfam" id="PF13566">
    <property type="entry name" value="DUF4130"/>
    <property type="match status" value="1"/>
</dbReference>
<dbReference type="EMBL" id="JANCNS010000001">
    <property type="protein sequence ID" value="MCP9198486.1"/>
    <property type="molecule type" value="Genomic_DNA"/>
</dbReference>
<dbReference type="InterPro" id="IPR025404">
    <property type="entry name" value="DUF4130"/>
</dbReference>
<proteinExistence type="predicted"/>
<organism evidence="2 3">
    <name type="scientific">Christiangramia oceanisediminis</name>
    <dbReference type="NCBI Taxonomy" id="2920386"/>
    <lineage>
        <taxon>Bacteria</taxon>
        <taxon>Pseudomonadati</taxon>
        <taxon>Bacteroidota</taxon>
        <taxon>Flavobacteriia</taxon>
        <taxon>Flavobacteriales</taxon>
        <taxon>Flavobacteriaceae</taxon>
        <taxon>Christiangramia</taxon>
    </lineage>
</organism>
<protein>
    <submittedName>
        <fullName evidence="2">TIGR03915 family putative DNA repair protein</fullName>
    </submittedName>
</protein>
<comment type="caution">
    <text evidence="2">The sequence shown here is derived from an EMBL/GenBank/DDBJ whole genome shotgun (WGS) entry which is preliminary data.</text>
</comment>
<evidence type="ECO:0000259" key="1">
    <source>
        <dbReference type="Pfam" id="PF13566"/>
    </source>
</evidence>
<name>A0A9X2I6P7_9FLAO</name>
<keyword evidence="3" id="KW-1185">Reference proteome</keyword>
<gene>
    <name evidence="2" type="ORF">MKO06_01105</name>
</gene>
<feature type="domain" description="DUF4130" evidence="1">
    <location>
        <begin position="86"/>
        <end position="253"/>
    </location>
</feature>
<sequence>MKPTSLIYDGSFKGFLTAIFTIYEEKLEPMAINPTEEKTSGLFSENLEVITDELKARRVLNGIRKKISQIAFTRIKYAFLSELPGMELQLYKMFEYIFQSEEKVATDYSHPAVLNIAKTAKKVGREKHRMEAFVRFRLTKDDLYFAMIEPDFNVLPLIAKHFKSRYADQNWIIYDQKRKFGIYYNLKEVEFISLELPKDIGLSGANQEYFDATEIQFQKLWKKYFDSTNIKSRANTKLHVQHVPKRYWKYLSEKSPFA</sequence>
<dbReference type="RefSeq" id="WP_241550494.1">
    <property type="nucleotide sequence ID" value="NZ_JANCNS010000001.1"/>
</dbReference>
<accession>A0A9X2I6P7</accession>
<dbReference type="NCBIfam" id="TIGR03915">
    <property type="entry name" value="SAM_7_link_chp"/>
    <property type="match status" value="1"/>
</dbReference>
<dbReference type="Proteomes" id="UP001155280">
    <property type="component" value="Unassembled WGS sequence"/>
</dbReference>
<evidence type="ECO:0000313" key="2">
    <source>
        <dbReference type="EMBL" id="MCP9198486.1"/>
    </source>
</evidence>